<sequence>MAKQKRNLNWEISVLEAKMGQGKSMWKAKAKEAKQKRKEARHNKAMDGAKIRDAYILKDTKVQESVPEDFSELETKLQRLRVEKANQKIHAISKHAKIILRRIIALETQCQARKVKRFEKKLEEITNAKNISAADAAKEREVTEALISNCRENRKVLDEVSIDEVLECFMYKLKNSNPTLRNALGVTPLTPESEKLTKNKYIQQRILGAQKTINVMRLHSNNITGIILGTTVKKMEKEVKKAKNSARAQRAAIRKSEAKESDANKSISGPDDDSQDTTSEAPASTFVGSLGDYVDSESDNGTTETKREGSKRKHADNYDYDEEADQEFETIYNGKAATKNRPGQRARRKQYENMYGEEANHIKLSKKEKNHHSSANSSQPATAEKDEEVHPSWQAKRHEKELLEQAKSVKGKKIVFD</sequence>
<dbReference type="GO" id="GO:0005634">
    <property type="term" value="C:nucleus"/>
    <property type="evidence" value="ECO:0007669"/>
    <property type="project" value="TreeGrafter"/>
</dbReference>
<evidence type="ECO:0000313" key="2">
    <source>
        <dbReference type="EMBL" id="PIA19675.1"/>
    </source>
</evidence>
<dbReference type="PANTHER" id="PTHR23325">
    <property type="entry name" value="SERUM RESPONSE FACTOR-BINDING"/>
    <property type="match status" value="1"/>
</dbReference>
<accession>A0A2G5BKY0</accession>
<feature type="region of interest" description="Disordered" evidence="1">
    <location>
        <begin position="239"/>
        <end position="324"/>
    </location>
</feature>
<evidence type="ECO:0000256" key="1">
    <source>
        <dbReference type="SAM" id="MobiDB-lite"/>
    </source>
</evidence>
<evidence type="ECO:0000313" key="3">
    <source>
        <dbReference type="Proteomes" id="UP000242474"/>
    </source>
</evidence>
<dbReference type="PANTHER" id="PTHR23325:SF1">
    <property type="entry name" value="SERUM RESPONSE FACTOR-BINDING PROTEIN 1"/>
    <property type="match status" value="1"/>
</dbReference>
<keyword evidence="3" id="KW-1185">Reference proteome</keyword>
<name>A0A2G5BKY0_COERN</name>
<proteinExistence type="predicted"/>
<reference evidence="2 3" key="1">
    <citation type="journal article" date="2015" name="Genome Biol. Evol.">
        <title>Phylogenomic analyses indicate that early fungi evolved digesting cell walls of algal ancestors of land plants.</title>
        <authorList>
            <person name="Chang Y."/>
            <person name="Wang S."/>
            <person name="Sekimoto S."/>
            <person name="Aerts A.L."/>
            <person name="Choi C."/>
            <person name="Clum A."/>
            <person name="LaButti K.M."/>
            <person name="Lindquist E.A."/>
            <person name="Yee Ngan C."/>
            <person name="Ohm R.A."/>
            <person name="Salamov A.A."/>
            <person name="Grigoriev I.V."/>
            <person name="Spatafora J.W."/>
            <person name="Berbee M.L."/>
        </authorList>
    </citation>
    <scope>NUCLEOTIDE SEQUENCE [LARGE SCALE GENOMIC DNA]</scope>
    <source>
        <strain evidence="2 3">NRRL 1564</strain>
    </source>
</reference>
<feature type="compositionally biased region" description="Basic and acidic residues" evidence="1">
    <location>
        <begin position="254"/>
        <end position="263"/>
    </location>
</feature>
<feature type="compositionally biased region" description="Basic and acidic residues" evidence="1">
    <location>
        <begin position="358"/>
        <end position="367"/>
    </location>
</feature>
<protein>
    <submittedName>
        <fullName evidence="2">Uncharacterized protein</fullName>
    </submittedName>
</protein>
<dbReference type="OrthoDB" id="2129696at2759"/>
<gene>
    <name evidence="2" type="ORF">COEREDRAFT_78978</name>
</gene>
<dbReference type="AlphaFoldDB" id="A0A2G5BKY0"/>
<dbReference type="GO" id="GO:0030490">
    <property type="term" value="P:maturation of SSU-rRNA"/>
    <property type="evidence" value="ECO:0007669"/>
    <property type="project" value="TreeGrafter"/>
</dbReference>
<dbReference type="InterPro" id="IPR037393">
    <property type="entry name" value="Bud22/SRFB1"/>
</dbReference>
<dbReference type="Proteomes" id="UP000242474">
    <property type="component" value="Unassembled WGS sequence"/>
</dbReference>
<feature type="region of interest" description="Disordered" evidence="1">
    <location>
        <begin position="355"/>
        <end position="417"/>
    </location>
</feature>
<feature type="compositionally biased region" description="Basic and acidic residues" evidence="1">
    <location>
        <begin position="383"/>
        <end position="404"/>
    </location>
</feature>
<organism evidence="2 3">
    <name type="scientific">Coemansia reversa (strain ATCC 12441 / NRRL 1564)</name>
    <dbReference type="NCBI Taxonomy" id="763665"/>
    <lineage>
        <taxon>Eukaryota</taxon>
        <taxon>Fungi</taxon>
        <taxon>Fungi incertae sedis</taxon>
        <taxon>Zoopagomycota</taxon>
        <taxon>Kickxellomycotina</taxon>
        <taxon>Kickxellomycetes</taxon>
        <taxon>Kickxellales</taxon>
        <taxon>Kickxellaceae</taxon>
        <taxon>Coemansia</taxon>
    </lineage>
</organism>
<dbReference type="GO" id="GO:0030686">
    <property type="term" value="C:90S preribosome"/>
    <property type="evidence" value="ECO:0007669"/>
    <property type="project" value="TreeGrafter"/>
</dbReference>
<dbReference type="STRING" id="763665.A0A2G5BKY0"/>
<dbReference type="EMBL" id="KZ303486">
    <property type="protein sequence ID" value="PIA19675.1"/>
    <property type="molecule type" value="Genomic_DNA"/>
</dbReference>